<accession>X1H5W7</accession>
<dbReference type="EMBL" id="BARU01013775">
    <property type="protein sequence ID" value="GAH40708.1"/>
    <property type="molecule type" value="Genomic_DNA"/>
</dbReference>
<reference evidence="1" key="1">
    <citation type="journal article" date="2014" name="Front. Microbiol.">
        <title>High frequency of phylogenetically diverse reductive dehalogenase-homologous genes in deep subseafloor sedimentary metagenomes.</title>
        <authorList>
            <person name="Kawai M."/>
            <person name="Futagami T."/>
            <person name="Toyoda A."/>
            <person name="Takaki Y."/>
            <person name="Nishi S."/>
            <person name="Hori S."/>
            <person name="Arai W."/>
            <person name="Tsubouchi T."/>
            <person name="Morono Y."/>
            <person name="Uchiyama I."/>
            <person name="Ito T."/>
            <person name="Fujiyama A."/>
            <person name="Inagaki F."/>
            <person name="Takami H."/>
        </authorList>
    </citation>
    <scope>NUCLEOTIDE SEQUENCE</scope>
    <source>
        <strain evidence="1">Expedition CK06-06</strain>
    </source>
</reference>
<sequence>GVFTGDVTMSGADILLGSNALKTTNCSILELSATALKLRNAADTIYRSLFLQGLYFYEVIAAQADALSINAGAADDDYLTLKARDNGDGLVEVARLQAAADPYLQATLPMVLKPTARPGTPVAGHKVLNTTSGDVEHYDGVAYRQRVHSVCRQIMHDSSTPFTIVTLPPGSIIIGAFIHITEAWNGT</sequence>
<comment type="caution">
    <text evidence="1">The sequence shown here is derived from an EMBL/GenBank/DDBJ whole genome shotgun (WGS) entry which is preliminary data.</text>
</comment>
<dbReference type="AlphaFoldDB" id="X1H5W7"/>
<organism evidence="1">
    <name type="scientific">marine sediment metagenome</name>
    <dbReference type="NCBI Taxonomy" id="412755"/>
    <lineage>
        <taxon>unclassified sequences</taxon>
        <taxon>metagenomes</taxon>
        <taxon>ecological metagenomes</taxon>
    </lineage>
</organism>
<gene>
    <name evidence="1" type="ORF">S03H2_24677</name>
</gene>
<evidence type="ECO:0000313" key="1">
    <source>
        <dbReference type="EMBL" id="GAH40708.1"/>
    </source>
</evidence>
<protein>
    <submittedName>
        <fullName evidence="1">Uncharacterized protein</fullName>
    </submittedName>
</protein>
<feature type="non-terminal residue" evidence="1">
    <location>
        <position position="187"/>
    </location>
</feature>
<feature type="non-terminal residue" evidence="1">
    <location>
        <position position="1"/>
    </location>
</feature>
<name>X1H5W7_9ZZZZ</name>
<proteinExistence type="predicted"/>